<dbReference type="EMBL" id="MU865914">
    <property type="protein sequence ID" value="KAK4455683.1"/>
    <property type="molecule type" value="Genomic_DNA"/>
</dbReference>
<comment type="caution">
    <text evidence="2">The sequence shown here is derived from an EMBL/GenBank/DDBJ whole genome shotgun (WGS) entry which is preliminary data.</text>
</comment>
<feature type="compositionally biased region" description="Acidic residues" evidence="1">
    <location>
        <begin position="114"/>
        <end position="126"/>
    </location>
</feature>
<organism evidence="2 3">
    <name type="scientific">Podospora aff. communis PSN243</name>
    <dbReference type="NCBI Taxonomy" id="3040156"/>
    <lineage>
        <taxon>Eukaryota</taxon>
        <taxon>Fungi</taxon>
        <taxon>Dikarya</taxon>
        <taxon>Ascomycota</taxon>
        <taxon>Pezizomycotina</taxon>
        <taxon>Sordariomycetes</taxon>
        <taxon>Sordariomycetidae</taxon>
        <taxon>Sordariales</taxon>
        <taxon>Podosporaceae</taxon>
        <taxon>Podospora</taxon>
    </lineage>
</organism>
<feature type="compositionally biased region" description="Low complexity" evidence="1">
    <location>
        <begin position="54"/>
        <end position="66"/>
    </location>
</feature>
<reference evidence="2" key="1">
    <citation type="journal article" date="2023" name="Mol. Phylogenet. Evol.">
        <title>Genome-scale phylogeny and comparative genomics of the fungal order Sordariales.</title>
        <authorList>
            <person name="Hensen N."/>
            <person name="Bonometti L."/>
            <person name="Westerberg I."/>
            <person name="Brannstrom I.O."/>
            <person name="Guillou S."/>
            <person name="Cros-Aarteil S."/>
            <person name="Calhoun S."/>
            <person name="Haridas S."/>
            <person name="Kuo A."/>
            <person name="Mondo S."/>
            <person name="Pangilinan J."/>
            <person name="Riley R."/>
            <person name="LaButti K."/>
            <person name="Andreopoulos B."/>
            <person name="Lipzen A."/>
            <person name="Chen C."/>
            <person name="Yan M."/>
            <person name="Daum C."/>
            <person name="Ng V."/>
            <person name="Clum A."/>
            <person name="Steindorff A."/>
            <person name="Ohm R.A."/>
            <person name="Martin F."/>
            <person name="Silar P."/>
            <person name="Natvig D.O."/>
            <person name="Lalanne C."/>
            <person name="Gautier V."/>
            <person name="Ament-Velasquez S.L."/>
            <person name="Kruys A."/>
            <person name="Hutchinson M.I."/>
            <person name="Powell A.J."/>
            <person name="Barry K."/>
            <person name="Miller A.N."/>
            <person name="Grigoriev I.V."/>
            <person name="Debuchy R."/>
            <person name="Gladieux P."/>
            <person name="Hiltunen Thoren M."/>
            <person name="Johannesson H."/>
        </authorList>
    </citation>
    <scope>NUCLEOTIDE SEQUENCE</scope>
    <source>
        <strain evidence="2">PSN243</strain>
    </source>
</reference>
<reference evidence="2" key="2">
    <citation type="submission" date="2023-05" db="EMBL/GenBank/DDBJ databases">
        <authorList>
            <consortium name="Lawrence Berkeley National Laboratory"/>
            <person name="Steindorff A."/>
            <person name="Hensen N."/>
            <person name="Bonometti L."/>
            <person name="Westerberg I."/>
            <person name="Brannstrom I.O."/>
            <person name="Guillou S."/>
            <person name="Cros-Aarteil S."/>
            <person name="Calhoun S."/>
            <person name="Haridas S."/>
            <person name="Kuo A."/>
            <person name="Mondo S."/>
            <person name="Pangilinan J."/>
            <person name="Riley R."/>
            <person name="Labutti K."/>
            <person name="Andreopoulos B."/>
            <person name="Lipzen A."/>
            <person name="Chen C."/>
            <person name="Yanf M."/>
            <person name="Daum C."/>
            <person name="Ng V."/>
            <person name="Clum A."/>
            <person name="Ohm R."/>
            <person name="Martin F."/>
            <person name="Silar P."/>
            <person name="Natvig D."/>
            <person name="Lalanne C."/>
            <person name="Gautier V."/>
            <person name="Ament-Velasquez S.L."/>
            <person name="Kruys A."/>
            <person name="Hutchinson M.I."/>
            <person name="Powell A.J."/>
            <person name="Barry K."/>
            <person name="Miller A.N."/>
            <person name="Grigoriev I.V."/>
            <person name="Debuchy R."/>
            <person name="Gladieux P."/>
            <person name="Thoren M.H."/>
            <person name="Johannesson H."/>
        </authorList>
    </citation>
    <scope>NUCLEOTIDE SEQUENCE</scope>
    <source>
        <strain evidence="2">PSN243</strain>
    </source>
</reference>
<evidence type="ECO:0000256" key="1">
    <source>
        <dbReference type="SAM" id="MobiDB-lite"/>
    </source>
</evidence>
<feature type="region of interest" description="Disordered" evidence="1">
    <location>
        <begin position="585"/>
        <end position="606"/>
    </location>
</feature>
<accession>A0AAV9H890</accession>
<feature type="compositionally biased region" description="Polar residues" evidence="1">
    <location>
        <begin position="1"/>
        <end position="15"/>
    </location>
</feature>
<keyword evidence="3" id="KW-1185">Reference proteome</keyword>
<protein>
    <submittedName>
        <fullName evidence="2">Uncharacterized protein</fullName>
    </submittedName>
</protein>
<feature type="compositionally biased region" description="Basic and acidic residues" evidence="1">
    <location>
        <begin position="530"/>
        <end position="545"/>
    </location>
</feature>
<dbReference type="AlphaFoldDB" id="A0AAV9H890"/>
<name>A0AAV9H890_9PEZI</name>
<gene>
    <name evidence="2" type="ORF">QBC34DRAFT_73088</name>
</gene>
<sequence length="682" mass="76257">MRTRNSTMKSETPQVETPDPDSVNGLNGNGHIADIDVDDDLNNEELTPPPDTPVSVSESMSVASVSHIDEPMSRTPSIPANALEDEKDEIVVGTNANKHLLGKVSPPQAPSETVDVDMEDDEDDEVTSQKRKRSSTYGAVGGDGISSPAPRQELPDSRPPRFNRPAKTHGANGVKGTLLGYWRDSEPLDPKDKHGVIGFIDVRDRLRTRIQPTTRDGRNIVHLYPLPPGPGGSWVTFQQVAFDPHLVNLNQHQVKEYVKIRVESQSQHREETAEEREENEKAAVQEALRRIQENPPPPGATEPLIAYGTDIPEHALPQNRPESKKRKLNPAAQPGWAVSGIQPVVQLPPQIENLPGSRPTRILLGYWRHSDQVEERDRHAVYGILGSNDMFRIKLVKETRDGRSVQGNFPAGAGALWIHWEECVFEPHLRDLSRPEVKEYVRVRQAQLDRGEKPEERVANETKAVHDAQQRVTQNVAMGLPGKHNEYAKREEYSAIPVAMKTTTNGNGYEDGHSEAGMPVVANDYPPLEPRPRRADTGPRGRHSLPDVELRAANRAPAPSALQRTNDLARRQVDRLETATIRQEQRAMDRQQTYAGPPQHAQENPNKIQFDDNMSRLNKVWAQQEANRLKVSAEDAKIHLGIKYERKQNGPFAGKLVSQGQIISIDGEDYVEYRVLTKPSFF</sequence>
<feature type="region of interest" description="Disordered" evidence="1">
    <location>
        <begin position="504"/>
        <end position="545"/>
    </location>
</feature>
<proteinExistence type="predicted"/>
<evidence type="ECO:0000313" key="2">
    <source>
        <dbReference type="EMBL" id="KAK4455683.1"/>
    </source>
</evidence>
<feature type="region of interest" description="Disordered" evidence="1">
    <location>
        <begin position="1"/>
        <end position="176"/>
    </location>
</feature>
<dbReference type="Proteomes" id="UP001321760">
    <property type="component" value="Unassembled WGS sequence"/>
</dbReference>
<evidence type="ECO:0000313" key="3">
    <source>
        <dbReference type="Proteomes" id="UP001321760"/>
    </source>
</evidence>